<evidence type="ECO:0000313" key="2">
    <source>
        <dbReference type="EMBL" id="SMG27754.1"/>
    </source>
</evidence>
<dbReference type="STRING" id="1028.SAMN05661096_01674"/>
<evidence type="ECO:0000313" key="3">
    <source>
        <dbReference type="Proteomes" id="UP000193804"/>
    </source>
</evidence>
<proteinExistence type="predicted"/>
<accession>A0A1X7JK96</accession>
<feature type="transmembrane region" description="Helical" evidence="1">
    <location>
        <begin position="47"/>
        <end position="64"/>
    </location>
</feature>
<keyword evidence="3" id="KW-1185">Reference proteome</keyword>
<reference evidence="3" key="1">
    <citation type="submission" date="2017-04" db="EMBL/GenBank/DDBJ databases">
        <authorList>
            <person name="Varghese N."/>
            <person name="Submissions S."/>
        </authorList>
    </citation>
    <scope>NUCLEOTIDE SEQUENCE [LARGE SCALE GENOMIC DNA]</scope>
    <source>
        <strain evidence="3">DSM 4125</strain>
    </source>
</reference>
<keyword evidence="1" id="KW-0812">Transmembrane</keyword>
<dbReference type="Proteomes" id="UP000193804">
    <property type="component" value="Unassembled WGS sequence"/>
</dbReference>
<dbReference type="EMBL" id="FXAW01000003">
    <property type="protein sequence ID" value="SMG27754.1"/>
    <property type="molecule type" value="Genomic_DNA"/>
</dbReference>
<gene>
    <name evidence="2" type="ORF">SAMN05661096_01674</name>
</gene>
<dbReference type="RefSeq" id="WP_085516606.1">
    <property type="nucleotide sequence ID" value="NZ_FXAW01000003.1"/>
</dbReference>
<protein>
    <recommendedName>
        <fullName evidence="4">RND transporter</fullName>
    </recommendedName>
</protein>
<evidence type="ECO:0000256" key="1">
    <source>
        <dbReference type="SAM" id="Phobius"/>
    </source>
</evidence>
<keyword evidence="1" id="KW-0472">Membrane</keyword>
<dbReference type="AlphaFoldDB" id="A0A1X7JK96"/>
<evidence type="ECO:0008006" key="4">
    <source>
        <dbReference type="Google" id="ProtNLM"/>
    </source>
</evidence>
<keyword evidence="1" id="KW-1133">Transmembrane helix</keyword>
<name>A0A1X7JK96_9BACT</name>
<organism evidence="2 3">
    <name type="scientific">Marivirga sericea</name>
    <dbReference type="NCBI Taxonomy" id="1028"/>
    <lineage>
        <taxon>Bacteria</taxon>
        <taxon>Pseudomonadati</taxon>
        <taxon>Bacteroidota</taxon>
        <taxon>Cytophagia</taxon>
        <taxon>Cytophagales</taxon>
        <taxon>Marivirgaceae</taxon>
        <taxon>Marivirga</taxon>
    </lineage>
</organism>
<dbReference type="OrthoDB" id="1467821at2"/>
<sequence>MKTNRLILPIIAVLTLGLAPFFPEPHFFGKIRWIMGGGEGMQAADYFDLLMHGAPWVFLVYRLIEMLVKSLKKQNT</sequence>